<gene>
    <name evidence="2" type="ORF">CDD81_3264</name>
</gene>
<reference evidence="2 3" key="1">
    <citation type="submission" date="2017-06" db="EMBL/GenBank/DDBJ databases">
        <title>Ant-infecting Ophiocordyceps genomes reveal a high diversity of potential behavioral manipulation genes and a possible major role for enterotoxins.</title>
        <authorList>
            <person name="De Bekker C."/>
            <person name="Evans H.C."/>
            <person name="Brachmann A."/>
            <person name="Hughes D.P."/>
        </authorList>
    </citation>
    <scope>NUCLEOTIDE SEQUENCE [LARGE SCALE GENOMIC DNA]</scope>
    <source>
        <strain evidence="2 3">Map64</strain>
    </source>
</reference>
<feature type="region of interest" description="Disordered" evidence="1">
    <location>
        <begin position="1"/>
        <end position="64"/>
    </location>
</feature>
<name>A0A2C5YBY7_9HYPO</name>
<dbReference type="EMBL" id="NJET01000021">
    <property type="protein sequence ID" value="PHH65133.1"/>
    <property type="molecule type" value="Genomic_DNA"/>
</dbReference>
<keyword evidence="3" id="KW-1185">Reference proteome</keyword>
<feature type="compositionally biased region" description="Acidic residues" evidence="1">
    <location>
        <begin position="36"/>
        <end position="46"/>
    </location>
</feature>
<evidence type="ECO:0000256" key="1">
    <source>
        <dbReference type="SAM" id="MobiDB-lite"/>
    </source>
</evidence>
<comment type="caution">
    <text evidence="2">The sequence shown here is derived from an EMBL/GenBank/DDBJ whole genome shotgun (WGS) entry which is preliminary data.</text>
</comment>
<feature type="compositionally biased region" description="Basic and acidic residues" evidence="1">
    <location>
        <begin position="20"/>
        <end position="32"/>
    </location>
</feature>
<dbReference type="AlphaFoldDB" id="A0A2C5YBY7"/>
<feature type="region of interest" description="Disordered" evidence="1">
    <location>
        <begin position="104"/>
        <end position="131"/>
    </location>
</feature>
<proteinExistence type="predicted"/>
<evidence type="ECO:0000313" key="2">
    <source>
        <dbReference type="EMBL" id="PHH65133.1"/>
    </source>
</evidence>
<sequence>MHSNGSGHGSSTDAAFTPAMRDRQARGKDPYKESSGSEEYEDEYDEGGAMQLGNSLKSSDSFEQRERRAFALAVLDRPEMLAMYALTNNDTIPSQRQRFRAMLAGYDTSSPTPTAAKKPKKRRDDQHAQAA</sequence>
<organism evidence="2 3">
    <name type="scientific">Ophiocordyceps australis</name>
    <dbReference type="NCBI Taxonomy" id="1399860"/>
    <lineage>
        <taxon>Eukaryota</taxon>
        <taxon>Fungi</taxon>
        <taxon>Dikarya</taxon>
        <taxon>Ascomycota</taxon>
        <taxon>Pezizomycotina</taxon>
        <taxon>Sordariomycetes</taxon>
        <taxon>Hypocreomycetidae</taxon>
        <taxon>Hypocreales</taxon>
        <taxon>Ophiocordycipitaceae</taxon>
        <taxon>Ophiocordyceps</taxon>
    </lineage>
</organism>
<feature type="compositionally biased region" description="Polar residues" evidence="1">
    <location>
        <begin position="1"/>
        <end position="14"/>
    </location>
</feature>
<evidence type="ECO:0000313" key="3">
    <source>
        <dbReference type="Proteomes" id="UP000226192"/>
    </source>
</evidence>
<feature type="compositionally biased region" description="Basic and acidic residues" evidence="1">
    <location>
        <begin position="122"/>
        <end position="131"/>
    </location>
</feature>
<dbReference type="Proteomes" id="UP000226192">
    <property type="component" value="Unassembled WGS sequence"/>
</dbReference>
<protein>
    <submittedName>
        <fullName evidence="2">Uncharacterized protein</fullName>
    </submittedName>
</protein>
<dbReference type="OrthoDB" id="5372011at2759"/>
<accession>A0A2C5YBY7</accession>